<gene>
    <name evidence="1" type="ORF">GB881_09640</name>
</gene>
<dbReference type="AlphaFoldDB" id="A0A6N7EJR9"/>
<organism evidence="1 2">
    <name type="scientific">Georgenia subflava</name>
    <dbReference type="NCBI Taxonomy" id="1622177"/>
    <lineage>
        <taxon>Bacteria</taxon>
        <taxon>Bacillati</taxon>
        <taxon>Actinomycetota</taxon>
        <taxon>Actinomycetes</taxon>
        <taxon>Micrococcales</taxon>
        <taxon>Bogoriellaceae</taxon>
        <taxon>Georgenia</taxon>
    </lineage>
</organism>
<evidence type="ECO:0000313" key="2">
    <source>
        <dbReference type="Proteomes" id="UP000437709"/>
    </source>
</evidence>
<proteinExistence type="predicted"/>
<keyword evidence="2" id="KW-1185">Reference proteome</keyword>
<dbReference type="Proteomes" id="UP000437709">
    <property type="component" value="Unassembled WGS sequence"/>
</dbReference>
<evidence type="ECO:0000313" key="1">
    <source>
        <dbReference type="EMBL" id="MPV37308.1"/>
    </source>
</evidence>
<protein>
    <submittedName>
        <fullName evidence="1">Uncharacterized protein</fullName>
    </submittedName>
</protein>
<reference evidence="1 2" key="1">
    <citation type="submission" date="2019-10" db="EMBL/GenBank/DDBJ databases">
        <title>Georgenia wutianyii sp. nov. and Georgenia yuyongxinii sp. nov. isolated from plateau pika (Ochotona curzoniae) in the Qinghai-Tibet plateau of China.</title>
        <authorList>
            <person name="Tian Z."/>
        </authorList>
    </citation>
    <scope>NUCLEOTIDE SEQUENCE [LARGE SCALE GENOMIC DNA]</scope>
    <source>
        <strain evidence="1 2">JCM 19765</strain>
    </source>
</reference>
<sequence>MSALREAELLHAWERGAAAPPAARGARLLDAAEQATLAEVAHRAAAVYAETFSAAAEVLLTCRCGETLELSLDLATLAGPAPRPEERTVPGVDGDLTVRALRVGDLVASATAADPVTELLARTVTRAGLTAAPTTLAPAELEAVDDAARDLAGAAAITVRTTCPSCHDLLTAGVDVLALLWEAVDRRARTLLVQVVTLAAALGWSEADVLALTPQRRRAYLELVGA</sequence>
<name>A0A6N7EJR9_9MICO</name>
<comment type="caution">
    <text evidence="1">The sequence shown here is derived from an EMBL/GenBank/DDBJ whole genome shotgun (WGS) entry which is preliminary data.</text>
</comment>
<accession>A0A6N7EJR9</accession>
<dbReference type="RefSeq" id="WP_152196107.1">
    <property type="nucleotide sequence ID" value="NZ_VUKD01000004.1"/>
</dbReference>
<dbReference type="OrthoDB" id="283948at2"/>
<dbReference type="EMBL" id="WHPC01000032">
    <property type="protein sequence ID" value="MPV37308.1"/>
    <property type="molecule type" value="Genomic_DNA"/>
</dbReference>